<dbReference type="InterPro" id="IPR018060">
    <property type="entry name" value="HTH_AraC"/>
</dbReference>
<dbReference type="STRING" id="768704.Desmer_3233"/>
<gene>
    <name evidence="4" type="ordered locus">Desmer_3233</name>
</gene>
<dbReference type="Proteomes" id="UP000005262">
    <property type="component" value="Chromosome"/>
</dbReference>
<evidence type="ECO:0000313" key="4">
    <source>
        <dbReference type="EMBL" id="AFQ45113.1"/>
    </source>
</evidence>
<dbReference type="InterPro" id="IPR009057">
    <property type="entry name" value="Homeodomain-like_sf"/>
</dbReference>
<dbReference type="Gene3D" id="1.10.10.60">
    <property type="entry name" value="Homeodomain-like"/>
    <property type="match status" value="1"/>
</dbReference>
<sequence length="62" mass="7391">MNQVEAIRAVQKMQDYIENHIYEEITLKQLSNAAGYSSWHSAIFKETTGRTPFHFQRMYHML</sequence>
<feature type="domain" description="HTH araC/xylS-type" evidence="3">
    <location>
        <begin position="11"/>
        <end position="62"/>
    </location>
</feature>
<dbReference type="eggNOG" id="COG2207">
    <property type="taxonomic scope" value="Bacteria"/>
</dbReference>
<evidence type="ECO:0000256" key="1">
    <source>
        <dbReference type="ARBA" id="ARBA00023015"/>
    </source>
</evidence>
<proteinExistence type="predicted"/>
<accession>J7J1B7</accession>
<reference evidence="4 5" key="1">
    <citation type="journal article" date="2012" name="J. Bacteriol.">
        <title>Complete genome sequences of Desulfosporosinus orientis DSM765T, Desulfosporosinus youngiae DSM17734T, Desulfosporosinus meridiei DSM13257T, and Desulfosporosinus acidiphilus DSM22704T.</title>
        <authorList>
            <person name="Pester M."/>
            <person name="Brambilla E."/>
            <person name="Alazard D."/>
            <person name="Rattei T."/>
            <person name="Weinmaier T."/>
            <person name="Han J."/>
            <person name="Lucas S."/>
            <person name="Lapidus A."/>
            <person name="Cheng J.F."/>
            <person name="Goodwin L."/>
            <person name="Pitluck S."/>
            <person name="Peters L."/>
            <person name="Ovchinnikova G."/>
            <person name="Teshima H."/>
            <person name="Detter J.C."/>
            <person name="Han C.S."/>
            <person name="Tapia R."/>
            <person name="Land M.L."/>
            <person name="Hauser L."/>
            <person name="Kyrpides N.C."/>
            <person name="Ivanova N.N."/>
            <person name="Pagani I."/>
            <person name="Huntmann M."/>
            <person name="Wei C.L."/>
            <person name="Davenport K.W."/>
            <person name="Daligault H."/>
            <person name="Chain P.S."/>
            <person name="Chen A."/>
            <person name="Mavromatis K."/>
            <person name="Markowitz V."/>
            <person name="Szeto E."/>
            <person name="Mikhailova N."/>
            <person name="Pati A."/>
            <person name="Wagner M."/>
            <person name="Woyke T."/>
            <person name="Ollivier B."/>
            <person name="Klenk H.P."/>
            <person name="Spring S."/>
            <person name="Loy A."/>
        </authorList>
    </citation>
    <scope>NUCLEOTIDE SEQUENCE [LARGE SCALE GENOMIC DNA]</scope>
    <source>
        <strain evidence="5">ATCC BAA-275 / DSM 13257 / NCIMB 13706 / S10</strain>
    </source>
</reference>
<evidence type="ECO:0000313" key="5">
    <source>
        <dbReference type="Proteomes" id="UP000005262"/>
    </source>
</evidence>
<organism evidence="4 5">
    <name type="scientific">Desulfosporosinus meridiei (strain ATCC BAA-275 / DSM 13257 / KCTC 12902 / NCIMB 13706 / S10)</name>
    <dbReference type="NCBI Taxonomy" id="768704"/>
    <lineage>
        <taxon>Bacteria</taxon>
        <taxon>Bacillati</taxon>
        <taxon>Bacillota</taxon>
        <taxon>Clostridia</taxon>
        <taxon>Eubacteriales</taxon>
        <taxon>Desulfitobacteriaceae</taxon>
        <taxon>Desulfosporosinus</taxon>
    </lineage>
</organism>
<dbReference type="KEGG" id="dmi:Desmer_3233"/>
<dbReference type="AlphaFoldDB" id="J7J1B7"/>
<dbReference type="HOGENOM" id="CLU_2896750_0_0_9"/>
<protein>
    <recommendedName>
        <fullName evidence="3">HTH araC/xylS-type domain-containing protein</fullName>
    </recommendedName>
</protein>
<dbReference type="EMBL" id="CP003629">
    <property type="protein sequence ID" value="AFQ45113.1"/>
    <property type="molecule type" value="Genomic_DNA"/>
</dbReference>
<evidence type="ECO:0000259" key="3">
    <source>
        <dbReference type="PROSITE" id="PS01124"/>
    </source>
</evidence>
<keyword evidence="2" id="KW-0804">Transcription</keyword>
<dbReference type="SUPFAM" id="SSF46689">
    <property type="entry name" value="Homeodomain-like"/>
    <property type="match status" value="1"/>
</dbReference>
<reference evidence="5" key="2">
    <citation type="submission" date="2012-08" db="EMBL/GenBank/DDBJ databases">
        <title>Finished genome of Desulfosporosinus meridiei DSM 13257.</title>
        <authorList>
            <person name="Huntemann M."/>
            <person name="Wei C.-L."/>
            <person name="Han J."/>
            <person name="Detter J.C."/>
            <person name="Han C."/>
            <person name="Davenport K."/>
            <person name="Daligault H."/>
            <person name="Erkkila T."/>
            <person name="Gu W."/>
            <person name="Munk A.C.C."/>
            <person name="Teshima H."/>
            <person name="Xu Y."/>
            <person name="Chain P."/>
            <person name="Tapia R."/>
            <person name="Chen A."/>
            <person name="Krypides N."/>
            <person name="Mavromatis K."/>
            <person name="Markowitz V."/>
            <person name="Szeto E."/>
            <person name="Ivanova N."/>
            <person name="Mikhailova N."/>
            <person name="Ovchinnikova G."/>
            <person name="Pagani I."/>
            <person name="Pati A."/>
            <person name="Goodwin L."/>
            <person name="Peters L."/>
            <person name="Pitluck S."/>
            <person name="Woyke T."/>
            <person name="Pester M."/>
            <person name="Spring S."/>
            <person name="Ollivier B."/>
            <person name="Rattei T."/>
            <person name="Klenk H.-P."/>
            <person name="Wagner M."/>
            <person name="Loy A."/>
        </authorList>
    </citation>
    <scope>NUCLEOTIDE SEQUENCE [LARGE SCALE GENOMIC DNA]</scope>
    <source>
        <strain evidence="5">ATCC BAA-275 / DSM 13257 / NCIMB 13706 / S10</strain>
    </source>
</reference>
<keyword evidence="5" id="KW-1185">Reference proteome</keyword>
<dbReference type="GO" id="GO:0003700">
    <property type="term" value="F:DNA-binding transcription factor activity"/>
    <property type="evidence" value="ECO:0007669"/>
    <property type="project" value="InterPro"/>
</dbReference>
<dbReference type="GO" id="GO:0043565">
    <property type="term" value="F:sequence-specific DNA binding"/>
    <property type="evidence" value="ECO:0007669"/>
    <property type="project" value="InterPro"/>
</dbReference>
<name>J7J1B7_DESMD</name>
<dbReference type="RefSeq" id="WP_014904022.1">
    <property type="nucleotide sequence ID" value="NC_018515.1"/>
</dbReference>
<dbReference type="PROSITE" id="PS01124">
    <property type="entry name" value="HTH_ARAC_FAMILY_2"/>
    <property type="match status" value="1"/>
</dbReference>
<evidence type="ECO:0000256" key="2">
    <source>
        <dbReference type="ARBA" id="ARBA00023163"/>
    </source>
</evidence>
<keyword evidence="1" id="KW-0805">Transcription regulation</keyword>